<dbReference type="Pfam" id="PF00989">
    <property type="entry name" value="PAS"/>
    <property type="match status" value="1"/>
</dbReference>
<dbReference type="NCBIfam" id="TIGR00254">
    <property type="entry name" value="GGDEF"/>
    <property type="match status" value="1"/>
</dbReference>
<dbReference type="InterPro" id="IPR050469">
    <property type="entry name" value="Diguanylate_Cyclase"/>
</dbReference>
<dbReference type="Proteomes" id="UP000714380">
    <property type="component" value="Unassembled WGS sequence"/>
</dbReference>
<gene>
    <name evidence="4" type="ORF">I9W95_05985</name>
</gene>
<evidence type="ECO:0000259" key="3">
    <source>
        <dbReference type="PROSITE" id="PS50887"/>
    </source>
</evidence>
<organism evidence="4 5">
    <name type="scientific">Thalassolituus marinus</name>
    <dbReference type="NCBI Taxonomy" id="671053"/>
    <lineage>
        <taxon>Bacteria</taxon>
        <taxon>Pseudomonadati</taxon>
        <taxon>Pseudomonadota</taxon>
        <taxon>Gammaproteobacteria</taxon>
        <taxon>Oceanospirillales</taxon>
        <taxon>Oceanospirillaceae</taxon>
        <taxon>Thalassolituus</taxon>
    </lineage>
</organism>
<dbReference type="PANTHER" id="PTHR45138:SF9">
    <property type="entry name" value="DIGUANYLATE CYCLASE DGCM-RELATED"/>
    <property type="match status" value="1"/>
</dbReference>
<dbReference type="Pfam" id="PF00990">
    <property type="entry name" value="GGDEF"/>
    <property type="match status" value="1"/>
</dbReference>
<dbReference type="PANTHER" id="PTHR45138">
    <property type="entry name" value="REGULATORY COMPONENTS OF SENSORY TRANSDUCTION SYSTEM"/>
    <property type="match status" value="1"/>
</dbReference>
<dbReference type="SMART" id="SM00267">
    <property type="entry name" value="GGDEF"/>
    <property type="match status" value="1"/>
</dbReference>
<dbReference type="SUPFAM" id="SSF55785">
    <property type="entry name" value="PYP-like sensor domain (PAS domain)"/>
    <property type="match status" value="1"/>
</dbReference>
<dbReference type="EMBL" id="JAEDAH010000027">
    <property type="protein sequence ID" value="MCA6063155.1"/>
    <property type="molecule type" value="Genomic_DNA"/>
</dbReference>
<dbReference type="InterPro" id="IPR043128">
    <property type="entry name" value="Rev_trsase/Diguanyl_cyclase"/>
</dbReference>
<comment type="catalytic activity">
    <reaction evidence="2">
        <text>2 GTP = 3',3'-c-di-GMP + 2 diphosphate</text>
        <dbReference type="Rhea" id="RHEA:24898"/>
        <dbReference type="ChEBI" id="CHEBI:33019"/>
        <dbReference type="ChEBI" id="CHEBI:37565"/>
        <dbReference type="ChEBI" id="CHEBI:58805"/>
        <dbReference type="EC" id="2.7.7.65"/>
    </reaction>
</comment>
<dbReference type="PROSITE" id="PS50887">
    <property type="entry name" value="GGDEF"/>
    <property type="match status" value="1"/>
</dbReference>
<evidence type="ECO:0000256" key="2">
    <source>
        <dbReference type="ARBA" id="ARBA00034247"/>
    </source>
</evidence>
<evidence type="ECO:0000256" key="1">
    <source>
        <dbReference type="ARBA" id="ARBA00012528"/>
    </source>
</evidence>
<name>A0ABS7ZRW5_9GAMM</name>
<evidence type="ECO:0000313" key="4">
    <source>
        <dbReference type="EMBL" id="MCA6063155.1"/>
    </source>
</evidence>
<dbReference type="Gene3D" id="3.30.450.20">
    <property type="entry name" value="PAS domain"/>
    <property type="match status" value="1"/>
</dbReference>
<keyword evidence="5" id="KW-1185">Reference proteome</keyword>
<proteinExistence type="predicted"/>
<dbReference type="InterPro" id="IPR000014">
    <property type="entry name" value="PAS"/>
</dbReference>
<sequence>MADSNIEIGDIHWLMAILQNIDVGLVVLDRNYNIQLWNGFMESHSGLSPQVVSGQNLFDQFHEIPRDWFMKKAEPVFQLKTRTFTIWEQRPYLFRFKNYRPITGRASVMYQNTSIIPLESIDRSVNHICLIIYDVTDIAVSRADVETAQQSLSERNRTDILTGLNNRSYWQEEADIIYRQCQNTGVSSTLLMLEIDDFRNLQRSRGHRTADEVIRSLSHCLMETVQQEDLLCRYDGEVFALMLNGVNSDDARIYADHICKRASEVCFEPIGEGITLSIGMATFSTSYNGVDDWLQAADKAMYHARESGGNRVSVFASGSK</sequence>
<dbReference type="Gene3D" id="3.30.70.270">
    <property type="match status" value="1"/>
</dbReference>
<evidence type="ECO:0000313" key="5">
    <source>
        <dbReference type="Proteomes" id="UP000714380"/>
    </source>
</evidence>
<dbReference type="RefSeq" id="WP_225672866.1">
    <property type="nucleotide sequence ID" value="NZ_JAEDAH010000027.1"/>
</dbReference>
<dbReference type="EC" id="2.7.7.65" evidence="1"/>
<feature type="domain" description="GGDEF" evidence="3">
    <location>
        <begin position="186"/>
        <end position="317"/>
    </location>
</feature>
<accession>A0ABS7ZRW5</accession>
<dbReference type="NCBIfam" id="TIGR00229">
    <property type="entry name" value="sensory_box"/>
    <property type="match status" value="1"/>
</dbReference>
<dbReference type="CDD" id="cd00130">
    <property type="entry name" value="PAS"/>
    <property type="match status" value="1"/>
</dbReference>
<dbReference type="InterPro" id="IPR000160">
    <property type="entry name" value="GGDEF_dom"/>
</dbReference>
<reference evidence="4 5" key="1">
    <citation type="submission" date="2020-12" db="EMBL/GenBank/DDBJ databases">
        <title>Novel Thalassolituus-related marine hydrocarbonoclastic bacteria mediated algae-derived hydrocarbons mineralization in twilight zone of the northern South China Sea.</title>
        <authorList>
            <person name="Dong C."/>
        </authorList>
    </citation>
    <scope>NUCLEOTIDE SEQUENCE [LARGE SCALE GENOMIC DNA]</scope>
    <source>
        <strain evidence="4 5">IMCC1826</strain>
    </source>
</reference>
<dbReference type="CDD" id="cd01949">
    <property type="entry name" value="GGDEF"/>
    <property type="match status" value="1"/>
</dbReference>
<comment type="caution">
    <text evidence="4">The sequence shown here is derived from an EMBL/GenBank/DDBJ whole genome shotgun (WGS) entry which is preliminary data.</text>
</comment>
<protein>
    <recommendedName>
        <fullName evidence="1">diguanylate cyclase</fullName>
        <ecNumber evidence="1">2.7.7.65</ecNumber>
    </recommendedName>
</protein>
<dbReference type="SUPFAM" id="SSF55073">
    <property type="entry name" value="Nucleotide cyclase"/>
    <property type="match status" value="1"/>
</dbReference>
<dbReference type="InterPro" id="IPR035965">
    <property type="entry name" value="PAS-like_dom_sf"/>
</dbReference>
<dbReference type="InterPro" id="IPR013767">
    <property type="entry name" value="PAS_fold"/>
</dbReference>
<dbReference type="SMART" id="SM00091">
    <property type="entry name" value="PAS"/>
    <property type="match status" value="1"/>
</dbReference>
<dbReference type="InterPro" id="IPR029787">
    <property type="entry name" value="Nucleotide_cyclase"/>
</dbReference>